<evidence type="ECO:0000256" key="4">
    <source>
        <dbReference type="ARBA" id="ARBA00023136"/>
    </source>
</evidence>
<reference evidence="9" key="1">
    <citation type="journal article" date="2019" name="Int. J. Syst. Evol. Microbiol.">
        <title>The Global Catalogue of Microorganisms (GCM) 10K type strain sequencing project: providing services to taxonomists for standard genome sequencing and annotation.</title>
        <authorList>
            <consortium name="The Broad Institute Genomics Platform"/>
            <consortium name="The Broad Institute Genome Sequencing Center for Infectious Disease"/>
            <person name="Wu L."/>
            <person name="Ma J."/>
        </authorList>
    </citation>
    <scope>NUCLEOTIDE SEQUENCE [LARGE SCALE GENOMIC DNA]</scope>
    <source>
        <strain evidence="9">JCM 17110</strain>
    </source>
</reference>
<sequence length="49" mass="4983">MTRKILAVLMALGLLGSLAACNTFAGAGKDIQRGGEVVEDAAKDAQSGY</sequence>
<dbReference type="EMBL" id="BAABCX010000002">
    <property type="protein sequence ID" value="GAA3539193.1"/>
    <property type="molecule type" value="Genomic_DNA"/>
</dbReference>
<evidence type="ECO:0000256" key="5">
    <source>
        <dbReference type="ARBA" id="ARBA00023139"/>
    </source>
</evidence>
<name>A0ABP6VP95_9GAMM</name>
<evidence type="ECO:0000256" key="1">
    <source>
        <dbReference type="ARBA" id="ARBA00010296"/>
    </source>
</evidence>
<evidence type="ECO:0008006" key="10">
    <source>
        <dbReference type="Google" id="ProtNLM"/>
    </source>
</evidence>
<protein>
    <recommendedName>
        <fullName evidence="10">Entericidin</fullName>
    </recommendedName>
</protein>
<gene>
    <name evidence="8" type="ORF">GCM10022394_18610</name>
</gene>
<comment type="similarity">
    <text evidence="1">Belongs to the EcnA/EcnB lipoprotein family.</text>
</comment>
<keyword evidence="3 7" id="KW-0732">Signal</keyword>
<dbReference type="RefSeq" id="WP_344957225.1">
    <property type="nucleotide sequence ID" value="NZ_BAABCX010000002.1"/>
</dbReference>
<keyword evidence="6" id="KW-0449">Lipoprotein</keyword>
<keyword evidence="2" id="KW-1003">Cell membrane</keyword>
<evidence type="ECO:0000256" key="6">
    <source>
        <dbReference type="ARBA" id="ARBA00023288"/>
    </source>
</evidence>
<evidence type="ECO:0000256" key="3">
    <source>
        <dbReference type="ARBA" id="ARBA00022729"/>
    </source>
</evidence>
<accession>A0ABP6VP95</accession>
<comment type="caution">
    <text evidence="8">The sequence shown here is derived from an EMBL/GenBank/DDBJ whole genome shotgun (WGS) entry which is preliminary data.</text>
</comment>
<dbReference type="Proteomes" id="UP001500795">
    <property type="component" value="Unassembled WGS sequence"/>
</dbReference>
<keyword evidence="9" id="KW-1185">Reference proteome</keyword>
<evidence type="ECO:0000313" key="8">
    <source>
        <dbReference type="EMBL" id="GAA3539193.1"/>
    </source>
</evidence>
<keyword evidence="5" id="KW-0564">Palmitate</keyword>
<keyword evidence="4" id="KW-0472">Membrane</keyword>
<evidence type="ECO:0000313" key="9">
    <source>
        <dbReference type="Proteomes" id="UP001500795"/>
    </source>
</evidence>
<feature type="signal peptide" evidence="7">
    <location>
        <begin position="1"/>
        <end position="19"/>
    </location>
</feature>
<evidence type="ECO:0000256" key="2">
    <source>
        <dbReference type="ARBA" id="ARBA00022475"/>
    </source>
</evidence>
<dbReference type="PROSITE" id="PS51257">
    <property type="entry name" value="PROKAR_LIPOPROTEIN"/>
    <property type="match status" value="1"/>
</dbReference>
<organism evidence="8 9">
    <name type="scientific">Zobellella aerophila</name>
    <dbReference type="NCBI Taxonomy" id="870480"/>
    <lineage>
        <taxon>Bacteria</taxon>
        <taxon>Pseudomonadati</taxon>
        <taxon>Pseudomonadota</taxon>
        <taxon>Gammaproteobacteria</taxon>
        <taxon>Aeromonadales</taxon>
        <taxon>Aeromonadaceae</taxon>
        <taxon>Zobellella</taxon>
    </lineage>
</organism>
<evidence type="ECO:0000256" key="7">
    <source>
        <dbReference type="SAM" id="SignalP"/>
    </source>
</evidence>
<dbReference type="Pfam" id="PF08085">
    <property type="entry name" value="Entericidin"/>
    <property type="match status" value="1"/>
</dbReference>
<feature type="chain" id="PRO_5045394550" description="Entericidin" evidence="7">
    <location>
        <begin position="20"/>
        <end position="49"/>
    </location>
</feature>
<proteinExistence type="inferred from homology"/>
<dbReference type="InterPro" id="IPR012556">
    <property type="entry name" value="Entericidin"/>
</dbReference>